<dbReference type="InterPro" id="IPR009057">
    <property type="entry name" value="Homeodomain-like_sf"/>
</dbReference>
<dbReference type="EMBL" id="JARPUR010000001">
    <property type="protein sequence ID" value="KAK4887294.1"/>
    <property type="molecule type" value="Genomic_DNA"/>
</dbReference>
<evidence type="ECO:0000313" key="3">
    <source>
        <dbReference type="EMBL" id="KAK4887294.1"/>
    </source>
</evidence>
<evidence type="ECO:0000256" key="2">
    <source>
        <dbReference type="SAM" id="MobiDB-lite"/>
    </source>
</evidence>
<feature type="compositionally biased region" description="Basic and acidic residues" evidence="2">
    <location>
        <begin position="50"/>
        <end position="61"/>
    </location>
</feature>
<dbReference type="SUPFAM" id="SSF46689">
    <property type="entry name" value="Homeodomain-like"/>
    <property type="match status" value="1"/>
</dbReference>
<gene>
    <name evidence="3" type="ORF">RN001_003565</name>
</gene>
<sequence length="86" mass="9894">MPSQRKKWSKHNMVEAIKACKEKRMGYKKSSRTFGVLQSTLERDRIPVRDPKRLTKNELEAMSHPSLDEECEEVGGKSDTSEDEAI</sequence>
<reference evidence="4" key="1">
    <citation type="submission" date="2023-01" db="EMBL/GenBank/DDBJ databases">
        <title>Key to firefly adult light organ development and bioluminescence: homeobox transcription factors regulate luciferase expression and transportation to peroxisome.</title>
        <authorList>
            <person name="Fu X."/>
        </authorList>
    </citation>
    <scope>NUCLEOTIDE SEQUENCE [LARGE SCALE GENOMIC DNA]</scope>
</reference>
<proteinExistence type="predicted"/>
<feature type="region of interest" description="Disordered" evidence="2">
    <location>
        <begin position="50"/>
        <end position="86"/>
    </location>
</feature>
<accession>A0AAN7SMD5</accession>
<dbReference type="Gene3D" id="1.10.10.60">
    <property type="entry name" value="Homeodomain-like"/>
    <property type="match status" value="1"/>
</dbReference>
<organism evidence="3 4">
    <name type="scientific">Aquatica leii</name>
    <dbReference type="NCBI Taxonomy" id="1421715"/>
    <lineage>
        <taxon>Eukaryota</taxon>
        <taxon>Metazoa</taxon>
        <taxon>Ecdysozoa</taxon>
        <taxon>Arthropoda</taxon>
        <taxon>Hexapoda</taxon>
        <taxon>Insecta</taxon>
        <taxon>Pterygota</taxon>
        <taxon>Neoptera</taxon>
        <taxon>Endopterygota</taxon>
        <taxon>Coleoptera</taxon>
        <taxon>Polyphaga</taxon>
        <taxon>Elateriformia</taxon>
        <taxon>Elateroidea</taxon>
        <taxon>Lampyridae</taxon>
        <taxon>Luciolinae</taxon>
        <taxon>Aquatica</taxon>
    </lineage>
</organism>
<evidence type="ECO:0000256" key="1">
    <source>
        <dbReference type="ARBA" id="ARBA00004123"/>
    </source>
</evidence>
<dbReference type="GO" id="GO:0005634">
    <property type="term" value="C:nucleus"/>
    <property type="evidence" value="ECO:0007669"/>
    <property type="project" value="UniProtKB-SubCell"/>
</dbReference>
<dbReference type="Proteomes" id="UP001353858">
    <property type="component" value="Unassembled WGS sequence"/>
</dbReference>
<comment type="caution">
    <text evidence="3">The sequence shown here is derived from an EMBL/GenBank/DDBJ whole genome shotgun (WGS) entry which is preliminary data.</text>
</comment>
<dbReference type="AlphaFoldDB" id="A0AAN7SMD5"/>
<evidence type="ECO:0008006" key="5">
    <source>
        <dbReference type="Google" id="ProtNLM"/>
    </source>
</evidence>
<comment type="subcellular location">
    <subcellularLocation>
        <location evidence="1">Nucleus</location>
    </subcellularLocation>
</comment>
<evidence type="ECO:0000313" key="4">
    <source>
        <dbReference type="Proteomes" id="UP001353858"/>
    </source>
</evidence>
<protein>
    <recommendedName>
        <fullName evidence="5">HTH psq-type domain-containing protein</fullName>
    </recommendedName>
</protein>
<keyword evidence="4" id="KW-1185">Reference proteome</keyword>
<name>A0AAN7SMD5_9COLE</name>